<keyword evidence="3" id="KW-1185">Reference proteome</keyword>
<evidence type="ECO:0000313" key="3">
    <source>
        <dbReference type="Proteomes" id="UP000295075"/>
    </source>
</evidence>
<evidence type="ECO:0000313" key="2">
    <source>
        <dbReference type="EMBL" id="TDC24757.1"/>
    </source>
</evidence>
<name>A0A4R4PR33_9ACTN</name>
<comment type="caution">
    <text evidence="2">The sequence shown here is derived from an EMBL/GenBank/DDBJ whole genome shotgun (WGS) entry which is preliminary data.</text>
</comment>
<feature type="compositionally biased region" description="Basic and acidic residues" evidence="1">
    <location>
        <begin position="11"/>
        <end position="21"/>
    </location>
</feature>
<dbReference type="AlphaFoldDB" id="A0A4R4PR33"/>
<sequence length="66" mass="6755">MPRTTVQGEHGTARHYADGDTSHSGPVRATPRSAEPALRPAIEIVDSGGTDGGILAGHRTAGHSGR</sequence>
<evidence type="ECO:0000256" key="1">
    <source>
        <dbReference type="SAM" id="MobiDB-lite"/>
    </source>
</evidence>
<feature type="region of interest" description="Disordered" evidence="1">
    <location>
        <begin position="1"/>
        <end position="66"/>
    </location>
</feature>
<dbReference type="RefSeq" id="WP_132410700.1">
    <property type="nucleotide sequence ID" value="NZ_SMKA01000134.1"/>
</dbReference>
<gene>
    <name evidence="2" type="ORF">E1261_25505</name>
</gene>
<accession>A0A4R4PR33</accession>
<dbReference type="Proteomes" id="UP000295075">
    <property type="component" value="Unassembled WGS sequence"/>
</dbReference>
<dbReference type="EMBL" id="SMKA01000134">
    <property type="protein sequence ID" value="TDC24757.1"/>
    <property type="molecule type" value="Genomic_DNA"/>
</dbReference>
<reference evidence="2 3" key="1">
    <citation type="submission" date="2019-03" db="EMBL/GenBank/DDBJ databases">
        <title>Draft genome sequences of novel Actinobacteria.</title>
        <authorList>
            <person name="Sahin N."/>
            <person name="Ay H."/>
            <person name="Saygin H."/>
        </authorList>
    </citation>
    <scope>NUCLEOTIDE SEQUENCE [LARGE SCALE GENOMIC DNA]</scope>
    <source>
        <strain evidence="2 3">JCM 30547</strain>
    </source>
</reference>
<proteinExistence type="predicted"/>
<organism evidence="2 3">
    <name type="scientific">Kribbella albertanoniae</name>
    <dbReference type="NCBI Taxonomy" id="1266829"/>
    <lineage>
        <taxon>Bacteria</taxon>
        <taxon>Bacillati</taxon>
        <taxon>Actinomycetota</taxon>
        <taxon>Actinomycetes</taxon>
        <taxon>Propionibacteriales</taxon>
        <taxon>Kribbellaceae</taxon>
        <taxon>Kribbella</taxon>
    </lineage>
</organism>
<protein>
    <submittedName>
        <fullName evidence="2">Uncharacterized protein</fullName>
    </submittedName>
</protein>